<keyword evidence="15" id="KW-1185">Reference proteome</keyword>
<feature type="binding site" evidence="11">
    <location>
        <position position="65"/>
    </location>
    <ligand>
        <name>S-adenosyl-L-methionine</name>
        <dbReference type="ChEBI" id="CHEBI:59789"/>
    </ligand>
</feature>
<proteinExistence type="inferred from homology"/>
<comment type="similarity">
    <text evidence="11">Belongs to the class I-like SAM-binding methyltransferase superfamily. RNA methyltransferase RlmE family.</text>
</comment>
<evidence type="ECO:0000256" key="5">
    <source>
        <dbReference type="ARBA" id="ARBA00037569"/>
    </source>
</evidence>
<comment type="catalytic activity">
    <reaction evidence="10 11">
        <text>uridine(2552) in 23S rRNA + S-adenosyl-L-methionine = 2'-O-methyluridine(2552) in 23S rRNA + S-adenosyl-L-homocysteine + H(+)</text>
        <dbReference type="Rhea" id="RHEA:42720"/>
        <dbReference type="Rhea" id="RHEA-COMP:10202"/>
        <dbReference type="Rhea" id="RHEA-COMP:10203"/>
        <dbReference type="ChEBI" id="CHEBI:15378"/>
        <dbReference type="ChEBI" id="CHEBI:57856"/>
        <dbReference type="ChEBI" id="CHEBI:59789"/>
        <dbReference type="ChEBI" id="CHEBI:65315"/>
        <dbReference type="ChEBI" id="CHEBI:74478"/>
        <dbReference type="EC" id="2.1.1.166"/>
    </reaction>
</comment>
<feature type="binding site" evidence="11">
    <location>
        <position position="99"/>
    </location>
    <ligand>
        <name>S-adenosyl-L-methionine</name>
        <dbReference type="ChEBI" id="CHEBI:59789"/>
    </ligand>
</feature>
<keyword evidence="2 11" id="KW-0489">Methyltransferase</keyword>
<evidence type="ECO:0000256" key="2">
    <source>
        <dbReference type="ARBA" id="ARBA00022603"/>
    </source>
</evidence>
<dbReference type="EMBL" id="CP002189">
    <property type="protein sequence ID" value="ADV33506.1"/>
    <property type="molecule type" value="Genomic_DNA"/>
</dbReference>
<evidence type="ECO:0000256" key="3">
    <source>
        <dbReference type="ARBA" id="ARBA00022679"/>
    </source>
</evidence>
<feature type="binding site" evidence="11">
    <location>
        <position position="83"/>
    </location>
    <ligand>
        <name>S-adenosyl-L-methionine</name>
        <dbReference type="ChEBI" id="CHEBI:59789"/>
    </ligand>
</feature>
<organism evidence="14 15">
    <name type="scientific">Blochmanniella vafra (strain BVAF)</name>
    <dbReference type="NCBI Taxonomy" id="859654"/>
    <lineage>
        <taxon>Bacteria</taxon>
        <taxon>Pseudomonadati</taxon>
        <taxon>Pseudomonadota</taxon>
        <taxon>Gammaproteobacteria</taxon>
        <taxon>Enterobacterales</taxon>
        <taxon>Enterobacteriaceae</taxon>
        <taxon>ant endosymbionts</taxon>
        <taxon>Candidatus Blochmanniella</taxon>
    </lineage>
</organism>
<dbReference type="STRING" id="859654.BVAF_097"/>
<dbReference type="RefSeq" id="WP_013516431.1">
    <property type="nucleotide sequence ID" value="NC_014909.2"/>
</dbReference>
<keyword evidence="1 11" id="KW-0698">rRNA processing</keyword>
<keyword evidence="3 11" id="KW-0808">Transferase</keyword>
<dbReference type="GO" id="GO:0005737">
    <property type="term" value="C:cytoplasm"/>
    <property type="evidence" value="ECO:0007669"/>
    <property type="project" value="UniProtKB-SubCell"/>
</dbReference>
<name>E8Q6R5_BLOVB</name>
<dbReference type="EC" id="2.1.1.166" evidence="6 11"/>
<dbReference type="PANTHER" id="PTHR10920">
    <property type="entry name" value="RIBOSOMAL RNA METHYLTRANSFERASE"/>
    <property type="match status" value="1"/>
</dbReference>
<evidence type="ECO:0000256" key="10">
    <source>
        <dbReference type="ARBA" id="ARBA00048970"/>
    </source>
</evidence>
<dbReference type="InterPro" id="IPR050082">
    <property type="entry name" value="RNA_methyltr_RlmE"/>
</dbReference>
<evidence type="ECO:0000256" key="4">
    <source>
        <dbReference type="ARBA" id="ARBA00022691"/>
    </source>
</evidence>
<reference evidence="14 15" key="1">
    <citation type="journal article" date="2010" name="BMC Genomics">
        <title>Unprecedented loss of ammonia assimilation capability in a urease-encoding bacterial mutualist.</title>
        <authorList>
            <person name="Williams L.E."/>
            <person name="Wernegreen J.J."/>
        </authorList>
    </citation>
    <scope>NUCLEOTIDE SEQUENCE [LARGE SCALE GENOMIC DNA]</scope>
    <source>
        <strain evidence="14 15">BVAF</strain>
    </source>
</reference>
<dbReference type="InterPro" id="IPR015507">
    <property type="entry name" value="rRNA-MeTfrase_E"/>
</dbReference>
<dbReference type="OrthoDB" id="9790080at2"/>
<protein>
    <recommendedName>
        <fullName evidence="7 11">Ribosomal RNA large subunit methyltransferase E</fullName>
        <ecNumber evidence="6 11">2.1.1.166</ecNumber>
    </recommendedName>
    <alternativeName>
        <fullName evidence="9 11">23S rRNA Um2552 methyltransferase</fullName>
    </alternativeName>
    <alternativeName>
        <fullName evidence="8 11">rRNA (uridine-2'-O-)-methyltransferase</fullName>
    </alternativeName>
</protein>
<dbReference type="SUPFAM" id="SSF53335">
    <property type="entry name" value="S-adenosyl-L-methionine-dependent methyltransferases"/>
    <property type="match status" value="1"/>
</dbReference>
<evidence type="ECO:0000256" key="9">
    <source>
        <dbReference type="ARBA" id="ARBA00042745"/>
    </source>
</evidence>
<dbReference type="PIRSF" id="PIRSF005461">
    <property type="entry name" value="23S_rRNA_mtase"/>
    <property type="match status" value="1"/>
</dbReference>
<evidence type="ECO:0000313" key="15">
    <source>
        <dbReference type="Proteomes" id="UP000007464"/>
    </source>
</evidence>
<evidence type="ECO:0000256" key="6">
    <source>
        <dbReference type="ARBA" id="ARBA00038861"/>
    </source>
</evidence>
<comment type="subcellular location">
    <subcellularLocation>
        <location evidence="11">Cytoplasm</location>
    </subcellularLocation>
</comment>
<sequence length="217" mass="25020">MLNKKCFTRTFKWSKKYYIDKYSNEAKVRKLRSRSWFKLQFIDQIDVLFKKGTTVIDLGSAPGGWSIYAANKINNTGYIMACDILPMKTIYGVDFVQGNCADLKVINKICCWAKDKKVQVILSDMSPKTTGISVIDVYNSIHLGNIALNICKYVLVFEGSFVVKIFQGKGFEQYLHNVKSLFFDVKIRKPSSSRCNSREVYIVAKKFKYKYDMINIL</sequence>
<feature type="binding site" evidence="11">
    <location>
        <position position="63"/>
    </location>
    <ligand>
        <name>S-adenosyl-L-methionine</name>
        <dbReference type="ChEBI" id="CHEBI:59789"/>
    </ligand>
</feature>
<dbReference type="AlphaFoldDB" id="E8Q6R5"/>
<dbReference type="InterPro" id="IPR002877">
    <property type="entry name" value="RNA_MeTrfase_FtsJ_dom"/>
</dbReference>
<evidence type="ECO:0000256" key="12">
    <source>
        <dbReference type="PIRSR" id="PIRSR005461-1"/>
    </source>
</evidence>
<evidence type="ECO:0000256" key="7">
    <source>
        <dbReference type="ARBA" id="ARBA00041129"/>
    </source>
</evidence>
<evidence type="ECO:0000313" key="14">
    <source>
        <dbReference type="EMBL" id="ADV33506.1"/>
    </source>
</evidence>
<evidence type="ECO:0000256" key="1">
    <source>
        <dbReference type="ARBA" id="ARBA00022552"/>
    </source>
</evidence>
<evidence type="ECO:0000259" key="13">
    <source>
        <dbReference type="Pfam" id="PF01728"/>
    </source>
</evidence>
<dbReference type="Gene3D" id="3.40.50.150">
    <property type="entry name" value="Vaccinia Virus protein VP39"/>
    <property type="match status" value="1"/>
</dbReference>
<dbReference type="KEGG" id="bva:BVAF_097"/>
<keyword evidence="11" id="KW-0963">Cytoplasm</keyword>
<dbReference type="Pfam" id="PF01728">
    <property type="entry name" value="FtsJ"/>
    <property type="match status" value="1"/>
</dbReference>
<gene>
    <name evidence="11 14" type="primary">rlmE</name>
    <name evidence="11 14" type="synonym">ftsJ</name>
    <name evidence="11 14" type="synonym">rrmJ</name>
    <name evidence="14" type="ordered locus">BVAF_097</name>
</gene>
<feature type="binding site" evidence="11">
    <location>
        <position position="124"/>
    </location>
    <ligand>
        <name>S-adenosyl-L-methionine</name>
        <dbReference type="ChEBI" id="CHEBI:59789"/>
    </ligand>
</feature>
<accession>E8Q6R5</accession>
<dbReference type="Proteomes" id="UP000007464">
    <property type="component" value="Chromosome"/>
</dbReference>
<evidence type="ECO:0000256" key="8">
    <source>
        <dbReference type="ARBA" id="ARBA00041995"/>
    </source>
</evidence>
<dbReference type="HOGENOM" id="CLU_009422_4_4_6"/>
<comment type="function">
    <text evidence="5 11">Specifically methylates the uridine in position 2552 of 23S rRNA at the 2'-O position of the ribose in the fully assembled 50S ribosomal subunit.</text>
</comment>
<dbReference type="PANTHER" id="PTHR10920:SF18">
    <property type="entry name" value="RRNA METHYLTRANSFERASE 2, MITOCHONDRIAL"/>
    <property type="match status" value="1"/>
</dbReference>
<dbReference type="InterPro" id="IPR029063">
    <property type="entry name" value="SAM-dependent_MTases_sf"/>
</dbReference>
<dbReference type="GO" id="GO:0008650">
    <property type="term" value="F:rRNA (uridine-2'-O-)-methyltransferase activity"/>
    <property type="evidence" value="ECO:0007669"/>
    <property type="project" value="UniProtKB-UniRule"/>
</dbReference>
<evidence type="ECO:0000256" key="11">
    <source>
        <dbReference type="HAMAP-Rule" id="MF_01547"/>
    </source>
</evidence>
<feature type="domain" description="Ribosomal RNA methyltransferase FtsJ" evidence="13">
    <location>
        <begin position="32"/>
        <end position="207"/>
    </location>
</feature>
<keyword evidence="4 11" id="KW-0949">S-adenosyl-L-methionine</keyword>
<dbReference type="HAMAP" id="MF_01547">
    <property type="entry name" value="RNA_methyltr_E"/>
    <property type="match status" value="1"/>
</dbReference>
<feature type="active site" description="Proton acceptor" evidence="11 12">
    <location>
        <position position="164"/>
    </location>
</feature>